<name>A0A556SR90_9GAMM</name>
<reference evidence="2 3" key="1">
    <citation type="submission" date="2019-07" db="EMBL/GenBank/DDBJ databases">
        <title>Gilliamella genomes.</title>
        <authorList>
            <person name="Zheng H."/>
        </authorList>
    </citation>
    <scope>NUCLEOTIDE SEQUENCE [LARGE SCALE GENOMIC DNA]</scope>
    <source>
        <strain evidence="2 3">W8127</strain>
    </source>
</reference>
<dbReference type="InterPro" id="IPR007047">
    <property type="entry name" value="Flp_Fap"/>
</dbReference>
<protein>
    <submittedName>
        <fullName evidence="2">Flp family type IVb pilin</fullName>
    </submittedName>
</protein>
<accession>A0A556SR90</accession>
<comment type="caution">
    <text evidence="2">The sequence shown here is derived from an EMBL/GenBank/DDBJ whole genome shotgun (WGS) entry which is preliminary data.</text>
</comment>
<dbReference type="EMBL" id="VMHM01000005">
    <property type="protein sequence ID" value="TSK03655.1"/>
    <property type="molecule type" value="Genomic_DNA"/>
</dbReference>
<dbReference type="Pfam" id="PF04964">
    <property type="entry name" value="Flp_Fap"/>
    <property type="match status" value="1"/>
</dbReference>
<keyword evidence="1" id="KW-1133">Transmembrane helix</keyword>
<dbReference type="RefSeq" id="WP_144091627.1">
    <property type="nucleotide sequence ID" value="NZ_VMHM01000005.1"/>
</dbReference>
<sequence>MMYLVAIRAQIRNFTSKFIKNESGVTAIEYAIVAAGVSAVILFIFRANGGPVFIMLEDVFNNLRYKMESIIYS</sequence>
<dbReference type="AlphaFoldDB" id="A0A556SR90"/>
<feature type="transmembrane region" description="Helical" evidence="1">
    <location>
        <begin position="27"/>
        <end position="45"/>
    </location>
</feature>
<gene>
    <name evidence="2" type="ORF">FPQ15_04515</name>
</gene>
<keyword evidence="1" id="KW-0812">Transmembrane</keyword>
<evidence type="ECO:0000313" key="3">
    <source>
        <dbReference type="Proteomes" id="UP000319483"/>
    </source>
</evidence>
<keyword evidence="1" id="KW-0472">Membrane</keyword>
<dbReference type="Proteomes" id="UP000319483">
    <property type="component" value="Unassembled WGS sequence"/>
</dbReference>
<evidence type="ECO:0000256" key="1">
    <source>
        <dbReference type="SAM" id="Phobius"/>
    </source>
</evidence>
<evidence type="ECO:0000313" key="2">
    <source>
        <dbReference type="EMBL" id="TSK03655.1"/>
    </source>
</evidence>
<organism evidence="2 3">
    <name type="scientific">Gilliamella apicola</name>
    <dbReference type="NCBI Taxonomy" id="1196095"/>
    <lineage>
        <taxon>Bacteria</taxon>
        <taxon>Pseudomonadati</taxon>
        <taxon>Pseudomonadota</taxon>
        <taxon>Gammaproteobacteria</taxon>
        <taxon>Orbales</taxon>
        <taxon>Orbaceae</taxon>
        <taxon>Gilliamella</taxon>
    </lineage>
</organism>
<proteinExistence type="predicted"/>